<keyword evidence="3" id="KW-0964">Secreted</keyword>
<keyword evidence="10" id="KW-1185">Reference proteome</keyword>
<comment type="similarity">
    <text evidence="6">Belongs to the PIR protein family.</text>
</comment>
<comment type="subcellular location">
    <subcellularLocation>
        <location evidence="1">Secreted</location>
        <location evidence="1">Cell wall</location>
    </subcellularLocation>
</comment>
<dbReference type="EMBL" id="JBBBZM010000061">
    <property type="protein sequence ID" value="KAL0635851.1"/>
    <property type="molecule type" value="Genomic_DNA"/>
</dbReference>
<evidence type="ECO:0000256" key="4">
    <source>
        <dbReference type="ARBA" id="ARBA00022729"/>
    </source>
</evidence>
<sequence>MVSNVLPLLVAAAGIGASARALPMAQGVTELLTPGASPSQCTVTAGRTFGVSIAAAGAAAPLKKRQDVTQIADGQLQAMGNAGFVGNNAIDVQAANAAGAFVQGVNAPEIDNIAVANVAVPQTIAAASAGLGFGSATQIYDGQVQAPASVAQAQALTGPAGFGSASVSQIYDGQIQAPGFINQIQDMTPVNQIYDGQLQAANQIYGAQAFASQPIAPINQFETLAPINQIYDGQLQAPGFINQIQDINPLNQIYDGQVQAVASQSIAPINQIYDGQLQAVNQIYDGQLQAPGFINQVQDMNALNQVQDMNALNQIQDMNAFNQIYDGQVQAVASQPIAPLNQIYDGQVQSFAQVPEQFSAGIMNVAPAALDLGTVTQIYDGQIQAPAMIAQAQAQAFGPIPQAYNAQVQTFGLAPEVLSMPEVVYTPEDALYTTNQVTQIMDGQIQAPAGIVEQMNFPAQVSSEFIGVPQSPSALVPQSPAVPMTQITDGQVQFAKRQNGVPVALSLNGGVLSDNLGRTGYIASNRQLQFDAPPQGGAIYTAGFSACNDNTLALGGSNTFYACGSSDFNNIYDQAVNANCRPINLVLG</sequence>
<evidence type="ECO:0000256" key="5">
    <source>
        <dbReference type="ARBA" id="ARBA00022737"/>
    </source>
</evidence>
<dbReference type="InterPro" id="IPR000420">
    <property type="entry name" value="Yeast_PIR_rpt"/>
</dbReference>
<reference evidence="9 10" key="1">
    <citation type="submission" date="2024-02" db="EMBL/GenBank/DDBJ databases">
        <title>Discinaceae phylogenomics.</title>
        <authorList>
            <person name="Dirks A.C."/>
            <person name="James T.Y."/>
        </authorList>
    </citation>
    <scope>NUCLEOTIDE SEQUENCE [LARGE SCALE GENOMIC DNA]</scope>
    <source>
        <strain evidence="9 10">ACD0624</strain>
    </source>
</reference>
<dbReference type="PANTHER" id="PTHR47254:SF1">
    <property type="entry name" value="CELL WALL MANNOPROTEIN CIS3-RELATED"/>
    <property type="match status" value="1"/>
</dbReference>
<feature type="domain" description="Cell wall mannoprotein PIR1-like C-terminal" evidence="8">
    <location>
        <begin position="510"/>
        <end position="583"/>
    </location>
</feature>
<keyword evidence="5" id="KW-0677">Repeat</keyword>
<dbReference type="InterPro" id="IPR051153">
    <property type="entry name" value="Yeast_CWMannoprotein_PIR"/>
</dbReference>
<organism evidence="9 10">
    <name type="scientific">Discina gigas</name>
    <dbReference type="NCBI Taxonomy" id="1032678"/>
    <lineage>
        <taxon>Eukaryota</taxon>
        <taxon>Fungi</taxon>
        <taxon>Dikarya</taxon>
        <taxon>Ascomycota</taxon>
        <taxon>Pezizomycotina</taxon>
        <taxon>Pezizomycetes</taxon>
        <taxon>Pezizales</taxon>
        <taxon>Discinaceae</taxon>
        <taxon>Discina</taxon>
    </lineage>
</organism>
<keyword evidence="4 7" id="KW-0732">Signal</keyword>
<evidence type="ECO:0000256" key="3">
    <source>
        <dbReference type="ARBA" id="ARBA00022525"/>
    </source>
</evidence>
<keyword evidence="2" id="KW-0134">Cell wall</keyword>
<feature type="chain" id="PRO_5047128960" description="Cell wall mannoprotein PIR1-like C-terminal domain-containing protein" evidence="7">
    <location>
        <begin position="22"/>
        <end position="588"/>
    </location>
</feature>
<evidence type="ECO:0000256" key="7">
    <source>
        <dbReference type="SAM" id="SignalP"/>
    </source>
</evidence>
<dbReference type="PROSITE" id="PS50256">
    <property type="entry name" value="PIR_REPEAT_2"/>
    <property type="match status" value="1"/>
</dbReference>
<feature type="signal peptide" evidence="7">
    <location>
        <begin position="1"/>
        <end position="21"/>
    </location>
</feature>
<dbReference type="Pfam" id="PF22799">
    <property type="entry name" value="PIR1-like_C"/>
    <property type="match status" value="1"/>
</dbReference>
<dbReference type="InterPro" id="IPR054508">
    <property type="entry name" value="PIR1-like_C"/>
</dbReference>
<evidence type="ECO:0000313" key="9">
    <source>
        <dbReference type="EMBL" id="KAL0635851.1"/>
    </source>
</evidence>
<comment type="caution">
    <text evidence="9">The sequence shown here is derived from an EMBL/GenBank/DDBJ whole genome shotgun (WGS) entry which is preliminary data.</text>
</comment>
<dbReference type="Proteomes" id="UP001447188">
    <property type="component" value="Unassembled WGS sequence"/>
</dbReference>
<evidence type="ECO:0000256" key="1">
    <source>
        <dbReference type="ARBA" id="ARBA00004191"/>
    </source>
</evidence>
<protein>
    <recommendedName>
        <fullName evidence="8">Cell wall mannoprotein PIR1-like C-terminal domain-containing protein</fullName>
    </recommendedName>
</protein>
<proteinExistence type="inferred from homology"/>
<gene>
    <name evidence="9" type="ORF">Q9L58_005192</name>
</gene>
<evidence type="ECO:0000259" key="8">
    <source>
        <dbReference type="Pfam" id="PF22799"/>
    </source>
</evidence>
<evidence type="ECO:0000313" key="10">
    <source>
        <dbReference type="Proteomes" id="UP001447188"/>
    </source>
</evidence>
<accession>A0ABR3GIZ5</accession>
<dbReference type="PANTHER" id="PTHR47254">
    <property type="entry name" value="CELL WALL MANNOPROTEIN CIS3-RELATED"/>
    <property type="match status" value="1"/>
</dbReference>
<evidence type="ECO:0000256" key="6">
    <source>
        <dbReference type="ARBA" id="ARBA00038219"/>
    </source>
</evidence>
<evidence type="ECO:0000256" key="2">
    <source>
        <dbReference type="ARBA" id="ARBA00022512"/>
    </source>
</evidence>
<name>A0ABR3GIZ5_9PEZI</name>